<comment type="caution">
    <text evidence="1">The sequence shown here is derived from an EMBL/GenBank/DDBJ whole genome shotgun (WGS) entry which is preliminary data.</text>
</comment>
<protein>
    <recommendedName>
        <fullName evidence="3">Preprotein translocase subunit YajC</fullName>
    </recommendedName>
</protein>
<dbReference type="AlphaFoldDB" id="A0A5D9CDS0"/>
<reference evidence="1 2" key="1">
    <citation type="submission" date="2019-08" db="EMBL/GenBank/DDBJ databases">
        <authorList>
            <person name="Wang G."/>
            <person name="Xu Z."/>
        </authorList>
    </citation>
    <scope>NUCLEOTIDE SEQUENCE [LARGE SCALE GENOMIC DNA]</scope>
    <source>
        <strain evidence="1 2">ZX</strain>
    </source>
</reference>
<dbReference type="EMBL" id="VTOU01000001">
    <property type="protein sequence ID" value="TZG29120.1"/>
    <property type="molecule type" value="Genomic_DNA"/>
</dbReference>
<keyword evidence="2" id="KW-1185">Reference proteome</keyword>
<accession>A0A5D9CDS0</accession>
<gene>
    <name evidence="1" type="ORF">FYJ91_03005</name>
</gene>
<evidence type="ECO:0008006" key="3">
    <source>
        <dbReference type="Google" id="ProtNLM"/>
    </source>
</evidence>
<name>A0A5D9CDS0_9SPHN</name>
<sequence length="547" mass="58082">MRRFLVGLALCVAVAAGDGARAQSVDTGGLPSAGNQRSGRLKFTPYIDVREFAQGAIKGDEETVTYAEAVAGVGAEYNTRRVASSLFYSYTRRIKQKGDIARSGSHNGVARATIKLIPDVSALDVGAIATYTRVNPSGAAPLGNIGNADNITQVYGGFIQPSVATHVGELNVASTYRFSYVKTGNSTKGVPITPGFDRFTDSTSHLATAQMGMDRGTLPFSWTLSTQYSREDSGQLKERFENYNAILEGRLPITETIAIVSSGGYESSKSTRDSTLVDANGFPILDSDGRSQPDPSHPRVLTYDVSGFVADGGLIWSPSRRTHVEARAGYRYGGFTVSGLVEMKPNARSSLALVVFDRLESFARGISSGLAGAPVQLQEPDDLGGSTPYSQCVFGKNAGTGSCLGGTLGSSASTMYRTRGMNFVYGYTMRQTTLNLGGGYSRRTYQDDPTLQVSLDGVVDQTVFVTGGLNHALSAKSSVDFSFTGNLFINGQVGAPDVQSIVLNWGYSRILGRSLIASASVSAEAAKREGDAAEILGRAQLGVRYNF</sequence>
<evidence type="ECO:0000313" key="1">
    <source>
        <dbReference type="EMBL" id="TZG29120.1"/>
    </source>
</evidence>
<proteinExistence type="predicted"/>
<organism evidence="1 2">
    <name type="scientific">Sphingomonas montanisoli</name>
    <dbReference type="NCBI Taxonomy" id="2606412"/>
    <lineage>
        <taxon>Bacteria</taxon>
        <taxon>Pseudomonadati</taxon>
        <taxon>Pseudomonadota</taxon>
        <taxon>Alphaproteobacteria</taxon>
        <taxon>Sphingomonadales</taxon>
        <taxon>Sphingomonadaceae</taxon>
        <taxon>Sphingomonas</taxon>
    </lineage>
</organism>
<evidence type="ECO:0000313" key="2">
    <source>
        <dbReference type="Proteomes" id="UP000322077"/>
    </source>
</evidence>
<dbReference type="Proteomes" id="UP000322077">
    <property type="component" value="Unassembled WGS sequence"/>
</dbReference>